<evidence type="ECO:0000313" key="1">
    <source>
        <dbReference type="EMBL" id="CAG9946419.1"/>
    </source>
</evidence>
<organism evidence="1 2">
    <name type="scientific">Clonostachys rosea f. rosea IK726</name>
    <dbReference type="NCBI Taxonomy" id="1349383"/>
    <lineage>
        <taxon>Eukaryota</taxon>
        <taxon>Fungi</taxon>
        <taxon>Dikarya</taxon>
        <taxon>Ascomycota</taxon>
        <taxon>Pezizomycotina</taxon>
        <taxon>Sordariomycetes</taxon>
        <taxon>Hypocreomycetidae</taxon>
        <taxon>Hypocreales</taxon>
        <taxon>Bionectriaceae</taxon>
        <taxon>Clonostachys</taxon>
    </lineage>
</organism>
<sequence length="1000" mass="109196">MNQHADAQEGTGSSRPESPHRGRPSNIRYHLAVLQRMLYSKHPAPAPMQPPATPSLAPSEHYRRSLPPTPPPSPVNTIFHLQHQAPLSCPADRIVPSFIRPWNGFEISQQARLESVHAYLPDSATVLPSPDHLANLESLMLSESQNADVGSKLVKTFFHYAVEVPVAQIIGVLNGLPERMPFHLMGNVFFPSHLDTMAPPERNVEEREQRMHWLIPSQSYVYRRGGDDTRTNVPICVNQYHSPDDLSLSHLQAGLESLSRLSEPLTNAHFGRLREVGGSPNWTFEERKALLALTNAYTVMVKSNLTYGLVATGDAILFLTLDSGHPGTLFFKLMNPTVDDIKMEDGRISSNSAAAAQCLSFYLLVLSEMFRRDKYPRTANTRGCYCNRAVERVCPPILRRGPSHHHPEAIPSPPRSTANWPPHVWPPEPPPVPVYAQSLQVPLTLGPSSPNPHAEVVASVNSQHLPPSTVVWTRGFQVLGQKNTPCLPVANRNATTVQGGEASRGWPVNPFASHQPAVHQPAAPPIALCSAGVEAGNLAKLPPIASLLMGHAAPKLPVELEAVPAGSLSSHLSGLLPRPSHRSQPQACRNVHIVSPDEEMTRRLAVNIRHRQGASNGPPQTGRLEPLQTCQDALYGGRNGYIKSNSDEAVVKFDEAAVKFDEAAMKMDEAVVKFDEAAVKLEHGDDGEEEKYKSADHQKRECVPAHALPPSTGGSCTTFSPNASNPYCTHLCLLGLIAGQFTDLDCPNFDGHGLADGSSDGRGGRHKISYTKFLDLVTNSFHQANEESHTVICGDVIKVTLSGYKYTFFCKRFEHKPHMDHEVAVFDRLATLQGKHVPILLGQVSLRERVDGESSETRLIHYTLMSSAGVPLAGSPELVGMDPEVLARKAGDIVRAFHARGVSFRATLRNTFFDQFQETVAVAGLGSARILEPRPPRRTGVAGTKRARDGGATTRRGAPRKRRRAGTVSAVIDARLMGLGRMAALWSEAPSTADGLLRRC</sequence>
<name>A0ACA9TZP3_BIOOC</name>
<dbReference type="Proteomes" id="UP000836387">
    <property type="component" value="Unassembled WGS sequence"/>
</dbReference>
<accession>A0ACA9TZP3</accession>
<proteinExistence type="predicted"/>
<dbReference type="EMBL" id="CADEHS020000010">
    <property type="protein sequence ID" value="CAG9946419.1"/>
    <property type="molecule type" value="Genomic_DNA"/>
</dbReference>
<keyword evidence="2" id="KW-1185">Reference proteome</keyword>
<comment type="caution">
    <text evidence="1">The sequence shown here is derived from an EMBL/GenBank/DDBJ whole genome shotgun (WGS) entry which is preliminary data.</text>
</comment>
<reference evidence="1" key="2">
    <citation type="submission" date="2021-10" db="EMBL/GenBank/DDBJ databases">
        <authorList>
            <person name="Piombo E."/>
        </authorList>
    </citation>
    <scope>NUCLEOTIDE SEQUENCE</scope>
</reference>
<reference evidence="1" key="1">
    <citation type="submission" date="2020-04" db="EMBL/GenBank/DDBJ databases">
        <authorList>
            <person name="Broberg M."/>
        </authorList>
    </citation>
    <scope>NUCLEOTIDE SEQUENCE</scope>
</reference>
<gene>
    <name evidence="1" type="ORF">CRV2_00005301</name>
</gene>
<protein>
    <submittedName>
        <fullName evidence="1">Uncharacterized protein</fullName>
    </submittedName>
</protein>
<evidence type="ECO:0000313" key="2">
    <source>
        <dbReference type="Proteomes" id="UP000836387"/>
    </source>
</evidence>